<organism evidence="1 2">
    <name type="scientific">Vicia faba</name>
    <name type="common">Broad bean</name>
    <name type="synonym">Faba vulgaris</name>
    <dbReference type="NCBI Taxonomy" id="3906"/>
    <lineage>
        <taxon>Eukaryota</taxon>
        <taxon>Viridiplantae</taxon>
        <taxon>Streptophyta</taxon>
        <taxon>Embryophyta</taxon>
        <taxon>Tracheophyta</taxon>
        <taxon>Spermatophyta</taxon>
        <taxon>Magnoliopsida</taxon>
        <taxon>eudicotyledons</taxon>
        <taxon>Gunneridae</taxon>
        <taxon>Pentapetalae</taxon>
        <taxon>rosids</taxon>
        <taxon>fabids</taxon>
        <taxon>Fabales</taxon>
        <taxon>Fabaceae</taxon>
        <taxon>Papilionoideae</taxon>
        <taxon>50 kb inversion clade</taxon>
        <taxon>NPAAA clade</taxon>
        <taxon>Hologalegina</taxon>
        <taxon>IRL clade</taxon>
        <taxon>Fabeae</taxon>
        <taxon>Vicia</taxon>
    </lineage>
</organism>
<dbReference type="AlphaFoldDB" id="A0AAV1AM23"/>
<sequence length="98" mass="11221">MHRQIQPKIRYLSVLLVFAHLDTCFWIIRDVASVAMVHVMPWIRLLIGQLPITQEQYATLVNLLQQSNIQQGSSTATSNQVYSSTVTGNFLPEDDWFS</sequence>
<accession>A0AAV1AM23</accession>
<proteinExistence type="predicted"/>
<keyword evidence="2" id="KW-1185">Reference proteome</keyword>
<evidence type="ECO:0000313" key="1">
    <source>
        <dbReference type="EMBL" id="CAI8611435.1"/>
    </source>
</evidence>
<evidence type="ECO:0000313" key="2">
    <source>
        <dbReference type="Proteomes" id="UP001157006"/>
    </source>
</evidence>
<reference evidence="1 2" key="1">
    <citation type="submission" date="2023-01" db="EMBL/GenBank/DDBJ databases">
        <authorList>
            <person name="Kreplak J."/>
        </authorList>
    </citation>
    <scope>NUCLEOTIDE SEQUENCE [LARGE SCALE GENOMIC DNA]</scope>
</reference>
<protein>
    <submittedName>
        <fullName evidence="1">Uncharacterized protein</fullName>
    </submittedName>
</protein>
<dbReference type="EMBL" id="OX451739">
    <property type="protein sequence ID" value="CAI8611435.1"/>
    <property type="molecule type" value="Genomic_DNA"/>
</dbReference>
<dbReference type="Proteomes" id="UP001157006">
    <property type="component" value="Chromosome 4"/>
</dbReference>
<gene>
    <name evidence="1" type="ORF">VFH_IV229080</name>
</gene>
<name>A0AAV1AM23_VICFA</name>